<gene>
    <name evidence="1" type="ORF">T459_04140</name>
</gene>
<keyword evidence="2" id="KW-1185">Reference proteome</keyword>
<name>A0A2G3A461_CAPAN</name>
<reference evidence="1 2" key="1">
    <citation type="journal article" date="2014" name="Nat. Genet.">
        <title>Genome sequence of the hot pepper provides insights into the evolution of pungency in Capsicum species.</title>
        <authorList>
            <person name="Kim S."/>
            <person name="Park M."/>
            <person name="Yeom S.I."/>
            <person name="Kim Y.M."/>
            <person name="Lee J.M."/>
            <person name="Lee H.A."/>
            <person name="Seo E."/>
            <person name="Choi J."/>
            <person name="Cheong K."/>
            <person name="Kim K.T."/>
            <person name="Jung K."/>
            <person name="Lee G.W."/>
            <person name="Oh S.K."/>
            <person name="Bae C."/>
            <person name="Kim S.B."/>
            <person name="Lee H.Y."/>
            <person name="Kim S.Y."/>
            <person name="Kim M.S."/>
            <person name="Kang B.C."/>
            <person name="Jo Y.D."/>
            <person name="Yang H.B."/>
            <person name="Jeong H.J."/>
            <person name="Kang W.H."/>
            <person name="Kwon J.K."/>
            <person name="Shin C."/>
            <person name="Lim J.Y."/>
            <person name="Park J.H."/>
            <person name="Huh J.H."/>
            <person name="Kim J.S."/>
            <person name="Kim B.D."/>
            <person name="Cohen O."/>
            <person name="Paran I."/>
            <person name="Suh M.C."/>
            <person name="Lee S.B."/>
            <person name="Kim Y.K."/>
            <person name="Shin Y."/>
            <person name="Noh S.J."/>
            <person name="Park J."/>
            <person name="Seo Y.S."/>
            <person name="Kwon S.Y."/>
            <person name="Kim H.A."/>
            <person name="Park J.M."/>
            <person name="Kim H.J."/>
            <person name="Choi S.B."/>
            <person name="Bosland P.W."/>
            <person name="Reeves G."/>
            <person name="Jo S.H."/>
            <person name="Lee B.W."/>
            <person name="Cho H.T."/>
            <person name="Choi H.S."/>
            <person name="Lee M.S."/>
            <person name="Yu Y."/>
            <person name="Do Choi Y."/>
            <person name="Park B.S."/>
            <person name="van Deynze A."/>
            <person name="Ashrafi H."/>
            <person name="Hill T."/>
            <person name="Kim W.T."/>
            <person name="Pai H.S."/>
            <person name="Ahn H.K."/>
            <person name="Yeam I."/>
            <person name="Giovannoni J.J."/>
            <person name="Rose J.K."/>
            <person name="Sorensen I."/>
            <person name="Lee S.J."/>
            <person name="Kim R.W."/>
            <person name="Choi I.Y."/>
            <person name="Choi B.S."/>
            <person name="Lim J.S."/>
            <person name="Lee Y.H."/>
            <person name="Choi D."/>
        </authorList>
    </citation>
    <scope>NUCLEOTIDE SEQUENCE [LARGE SCALE GENOMIC DNA]</scope>
    <source>
        <strain evidence="2">cv. CM334</strain>
    </source>
</reference>
<dbReference type="Proteomes" id="UP000222542">
    <property type="component" value="Unassembled WGS sequence"/>
</dbReference>
<organism evidence="1 2">
    <name type="scientific">Capsicum annuum</name>
    <name type="common">Capsicum pepper</name>
    <dbReference type="NCBI Taxonomy" id="4072"/>
    <lineage>
        <taxon>Eukaryota</taxon>
        <taxon>Viridiplantae</taxon>
        <taxon>Streptophyta</taxon>
        <taxon>Embryophyta</taxon>
        <taxon>Tracheophyta</taxon>
        <taxon>Spermatophyta</taxon>
        <taxon>Magnoliopsida</taxon>
        <taxon>eudicotyledons</taxon>
        <taxon>Gunneridae</taxon>
        <taxon>Pentapetalae</taxon>
        <taxon>asterids</taxon>
        <taxon>lamiids</taxon>
        <taxon>Solanales</taxon>
        <taxon>Solanaceae</taxon>
        <taxon>Solanoideae</taxon>
        <taxon>Capsiceae</taxon>
        <taxon>Capsicum</taxon>
    </lineage>
</organism>
<evidence type="ECO:0000313" key="1">
    <source>
        <dbReference type="EMBL" id="PHT89027.1"/>
    </source>
</evidence>
<dbReference type="Gramene" id="PHT89027">
    <property type="protein sequence ID" value="PHT89027"/>
    <property type="gene ID" value="T459_04140"/>
</dbReference>
<comment type="caution">
    <text evidence="1">The sequence shown here is derived from an EMBL/GenBank/DDBJ whole genome shotgun (WGS) entry which is preliminary data.</text>
</comment>
<protein>
    <submittedName>
        <fullName evidence="1">Uncharacterized protein</fullName>
    </submittedName>
</protein>
<dbReference type="PANTHER" id="PTHR33047">
    <property type="entry name" value="PROTEIN TAR1"/>
    <property type="match status" value="1"/>
</dbReference>
<proteinExistence type="predicted"/>
<reference evidence="1 2" key="2">
    <citation type="journal article" date="2017" name="Genome Biol.">
        <title>New reference genome sequences of hot pepper reveal the massive evolution of plant disease-resistance genes by retroduplication.</title>
        <authorList>
            <person name="Kim S."/>
            <person name="Park J."/>
            <person name="Yeom S.I."/>
            <person name="Kim Y.M."/>
            <person name="Seo E."/>
            <person name="Kim K.T."/>
            <person name="Kim M.S."/>
            <person name="Lee J.M."/>
            <person name="Cheong K."/>
            <person name="Shin H.S."/>
            <person name="Kim S.B."/>
            <person name="Han K."/>
            <person name="Lee J."/>
            <person name="Park M."/>
            <person name="Lee H.A."/>
            <person name="Lee H.Y."/>
            <person name="Lee Y."/>
            <person name="Oh S."/>
            <person name="Lee J.H."/>
            <person name="Choi E."/>
            <person name="Choi E."/>
            <person name="Lee S.E."/>
            <person name="Jeon J."/>
            <person name="Kim H."/>
            <person name="Choi G."/>
            <person name="Song H."/>
            <person name="Lee J."/>
            <person name="Lee S.C."/>
            <person name="Kwon J.K."/>
            <person name="Lee H.Y."/>
            <person name="Koo N."/>
            <person name="Hong Y."/>
            <person name="Kim R.W."/>
            <person name="Kang W.H."/>
            <person name="Huh J.H."/>
            <person name="Kang B.C."/>
            <person name="Yang T.J."/>
            <person name="Lee Y.H."/>
            <person name="Bennetzen J.L."/>
            <person name="Choi D."/>
        </authorList>
    </citation>
    <scope>NUCLEOTIDE SEQUENCE [LARGE SCALE GENOMIC DNA]</scope>
    <source>
        <strain evidence="2">cv. CM334</strain>
    </source>
</reference>
<dbReference type="STRING" id="4072.A0A2G3A461"/>
<sequence>MIGKADIEGSKSNVAMNAWFPQASYHCGHLHYLLTNVYPQPNSPPDNVFCSDQLVDQIPLVRTTFELVVRRMGKAPEGTVPSSSPIRYAVTRFSHGSSFNSPSTADKFGTWNPVPSPQSQSFSQSYGSILPTSITYIIPSTRGCSPWRPDTVMTIEFGSHMVLVRFDVSRKVFENIPMLGTGEKTKQNFVVIQNSLGMLTWEEGDNSYDNVWVMDDEDG</sequence>
<dbReference type="AlphaFoldDB" id="A0A2G3A461"/>
<dbReference type="InterPro" id="IPR052997">
    <property type="entry name" value="RRT15-like"/>
</dbReference>
<accession>A0A2G3A461</accession>
<evidence type="ECO:0000313" key="2">
    <source>
        <dbReference type="Proteomes" id="UP000222542"/>
    </source>
</evidence>
<dbReference type="EMBL" id="AYRZ02000002">
    <property type="protein sequence ID" value="PHT89027.1"/>
    <property type="molecule type" value="Genomic_DNA"/>
</dbReference>
<dbReference type="PANTHER" id="PTHR33047:SF8">
    <property type="entry name" value="REGULATOR OF RDNA TRANSCRIPTION PROTEIN 15"/>
    <property type="match status" value="1"/>
</dbReference>